<dbReference type="InterPro" id="IPR052456">
    <property type="entry name" value="CTLH_complex_component"/>
</dbReference>
<dbReference type="AlphaFoldDB" id="A0A7R8XE74"/>
<evidence type="ECO:0000256" key="3">
    <source>
        <dbReference type="SAM" id="MobiDB-lite"/>
    </source>
</evidence>
<dbReference type="PROSITE" id="PS50896">
    <property type="entry name" value="LISH"/>
    <property type="match status" value="1"/>
</dbReference>
<dbReference type="InterPro" id="IPR010565">
    <property type="entry name" value="Muskelin_N"/>
</dbReference>
<feature type="region of interest" description="Disordered" evidence="3">
    <location>
        <begin position="852"/>
        <end position="886"/>
    </location>
</feature>
<evidence type="ECO:0000313" key="6">
    <source>
        <dbReference type="EMBL" id="CAD7245552.1"/>
    </source>
</evidence>
<dbReference type="PANTHER" id="PTHR15526">
    <property type="entry name" value="MUSKELIN"/>
    <property type="match status" value="1"/>
</dbReference>
<sequence>MRSVDACSRHSICCWSDLRHTMEKVLKYTIHKCSSFSGSYAPGNIMENKPIDQSSRWSSDSNSPPQFLVLKLEKPAIVKSILFGKFEKTHVCNLKKFKVLGGLSDEHMIELLEKGLRNDSSPESFRLKHVISGHVFPCRFIKIVPLQSWGPSFNYSIWYVELHGIDDWDVVKPSMNWYNTYREDEAVRLCLKHFRQQNYMDVFHALRKHTKARVQFEDPLLSELHKLLVVDGDFDRCEQLLAELLEKGIFSSYLSRQEYQPVWERLTPPLKEMNSSMRPGMRGGHQMCIDVKSETIYLFAGWDGIQDLSDFWAYSIPDKSWICLSRDTEADGGPSPRSCHKVCLDPERKQIFTLGRYIDANTQGPKSFQSDFYMYDIESRKWVLIMDDTLSMGGPPLIFDHQMCMDVEGRCIYVFGGRVVQSPESGNEATTEALYSGLYAYHVSTNTWRKIRDEVSPERMSIRPRSGHSMLFHPTKRELYIFAGQRSKEYFKDFYIYKVDTDGLEEVEEAEVPLTGVTQRATLDPELNEIHMLSGLSKEKDKRWNGVRNSLWVFDLSENRWSCVYKNDASNQALSDKIQKEPCPRYAHQLVYDEVHKIHYLFGGNPGRPCLPKLRLDDFWSLHLSRLSKEQLLRKCRFLIRKQRFHELASENTVSALMYLQTSLAEVIDHSVNENITEFHQLAASLFPSTPESDDIGQQPTIFQEEVNTPAHFRSRTALYDSLVLLFPEEMTQPKGNLVDLISMLESEDGDAESELLYIPSTPRIRTRRHRVHTYAHPSGVGSTTGRGKRGRRYDNAMYLINLIDDDFEELDIHHFIEGSASGFALLFQKHDLMEAWNHFVDLGEEEQMEMLGMQKKRKSSDGESHHERRNVRKSSSEDKTANHPGYMGGEAEAYLRINQSLRTLFHRRHLPLGILAELEEEVVDFFGESPMDVYVSRALSPLQRSFLHAICQFHCLCANSLESGDSPVRMMQVDNPYLNFPCNCCRLLNYVETKVRAK</sequence>
<feature type="domain" description="R3H-associated N-terminal" evidence="5">
    <location>
        <begin position="789"/>
        <end position="908"/>
    </location>
</feature>
<dbReference type="OrthoDB" id="10052615at2759"/>
<dbReference type="InterPro" id="IPR008979">
    <property type="entry name" value="Galactose-bd-like_sf"/>
</dbReference>
<dbReference type="EMBL" id="CAJPEV010000884">
    <property type="protein sequence ID" value="CAG0889290.1"/>
    <property type="molecule type" value="Genomic_DNA"/>
</dbReference>
<dbReference type="GO" id="GO:0005737">
    <property type="term" value="C:cytoplasm"/>
    <property type="evidence" value="ECO:0007669"/>
    <property type="project" value="TreeGrafter"/>
</dbReference>
<keyword evidence="7" id="KW-1185">Reference proteome</keyword>
<dbReference type="InterPro" id="IPR025952">
    <property type="entry name" value="R3H-assoc_dom"/>
</dbReference>
<dbReference type="EMBL" id="LR900401">
    <property type="protein sequence ID" value="CAD7245552.1"/>
    <property type="molecule type" value="Genomic_DNA"/>
</dbReference>
<dbReference type="SUPFAM" id="SSF49785">
    <property type="entry name" value="Galactose-binding domain-like"/>
    <property type="match status" value="1"/>
</dbReference>
<evidence type="ECO:0000256" key="2">
    <source>
        <dbReference type="ARBA" id="ARBA00022737"/>
    </source>
</evidence>
<evidence type="ECO:0000259" key="5">
    <source>
        <dbReference type="Pfam" id="PF13902"/>
    </source>
</evidence>
<dbReference type="Pfam" id="PF13902">
    <property type="entry name" value="R3H-assoc"/>
    <property type="match status" value="1"/>
</dbReference>
<dbReference type="Gene3D" id="2.120.10.80">
    <property type="entry name" value="Kelch-type beta propeller"/>
    <property type="match status" value="2"/>
</dbReference>
<feature type="domain" description="Muskelin N-terminal" evidence="4">
    <location>
        <begin position="24"/>
        <end position="214"/>
    </location>
</feature>
<reference evidence="6" key="1">
    <citation type="submission" date="2020-11" db="EMBL/GenBank/DDBJ databases">
        <authorList>
            <person name="Tran Van P."/>
        </authorList>
    </citation>
    <scope>NUCLEOTIDE SEQUENCE</scope>
</reference>
<dbReference type="PANTHER" id="PTHR15526:SF5">
    <property type="entry name" value="MUSKELIN"/>
    <property type="match status" value="1"/>
</dbReference>
<keyword evidence="1" id="KW-0880">Kelch repeat</keyword>
<proteinExistence type="predicted"/>
<dbReference type="InterPro" id="IPR015915">
    <property type="entry name" value="Kelch-typ_b-propeller"/>
</dbReference>
<dbReference type="Gene3D" id="2.60.120.260">
    <property type="entry name" value="Galactose-binding domain-like"/>
    <property type="match status" value="1"/>
</dbReference>
<dbReference type="SUPFAM" id="SSF50965">
    <property type="entry name" value="Galactose oxidase, central domain"/>
    <property type="match status" value="1"/>
</dbReference>
<dbReference type="InterPro" id="IPR006594">
    <property type="entry name" value="LisH"/>
</dbReference>
<dbReference type="GO" id="GO:0003676">
    <property type="term" value="F:nucleic acid binding"/>
    <property type="evidence" value="ECO:0007669"/>
    <property type="project" value="InterPro"/>
</dbReference>
<protein>
    <recommendedName>
        <fullName evidence="8">Muskelin</fullName>
    </recommendedName>
</protein>
<evidence type="ECO:0000313" key="7">
    <source>
        <dbReference type="Proteomes" id="UP000677054"/>
    </source>
</evidence>
<accession>A0A7R8XE74</accession>
<dbReference type="Proteomes" id="UP000677054">
    <property type="component" value="Unassembled WGS sequence"/>
</dbReference>
<evidence type="ECO:0000256" key="1">
    <source>
        <dbReference type="ARBA" id="ARBA00022441"/>
    </source>
</evidence>
<gene>
    <name evidence="6" type="ORF">DSTB1V02_LOCUS5424</name>
</gene>
<dbReference type="FunFam" id="2.60.120.260:FF:000066">
    <property type="entry name" value="Muskelin 1"/>
    <property type="match status" value="1"/>
</dbReference>
<dbReference type="SUPFAM" id="SSF82708">
    <property type="entry name" value="R3H domain"/>
    <property type="match status" value="1"/>
</dbReference>
<evidence type="ECO:0000259" key="4">
    <source>
        <dbReference type="Pfam" id="PF06588"/>
    </source>
</evidence>
<keyword evidence="2" id="KW-0677">Repeat</keyword>
<name>A0A7R8XE74_9CRUS</name>
<dbReference type="Pfam" id="PF06588">
    <property type="entry name" value="Muskelin_N"/>
    <property type="match status" value="1"/>
</dbReference>
<dbReference type="Pfam" id="PF24681">
    <property type="entry name" value="Kelch_KLHDC2_KLHL20_DRC7"/>
    <property type="match status" value="1"/>
</dbReference>
<evidence type="ECO:0008006" key="8">
    <source>
        <dbReference type="Google" id="ProtNLM"/>
    </source>
</evidence>
<organism evidence="6">
    <name type="scientific">Darwinula stevensoni</name>
    <dbReference type="NCBI Taxonomy" id="69355"/>
    <lineage>
        <taxon>Eukaryota</taxon>
        <taxon>Metazoa</taxon>
        <taxon>Ecdysozoa</taxon>
        <taxon>Arthropoda</taxon>
        <taxon>Crustacea</taxon>
        <taxon>Oligostraca</taxon>
        <taxon>Ostracoda</taxon>
        <taxon>Podocopa</taxon>
        <taxon>Podocopida</taxon>
        <taxon>Darwinulocopina</taxon>
        <taxon>Darwinuloidea</taxon>
        <taxon>Darwinulidae</taxon>
        <taxon>Darwinula</taxon>
    </lineage>
</organism>
<dbReference type="InterPro" id="IPR011043">
    <property type="entry name" value="Gal_Oxase/kelch_b-propeller"/>
</dbReference>
<dbReference type="InterPro" id="IPR036867">
    <property type="entry name" value="R3H_dom_sf"/>
</dbReference>